<dbReference type="OrthoDB" id="6591885at2759"/>
<evidence type="ECO:0000313" key="4">
    <source>
        <dbReference type="EMBL" id="CUV07859.1"/>
    </source>
</evidence>
<dbReference type="GO" id="GO:2000045">
    <property type="term" value="P:regulation of G1/S transition of mitotic cell cycle"/>
    <property type="evidence" value="ECO:0007669"/>
    <property type="project" value="TreeGrafter"/>
</dbReference>
<evidence type="ECO:0000313" key="5">
    <source>
        <dbReference type="EMBL" id="PPS98371.1"/>
    </source>
</evidence>
<accession>A0A0S4TM98</accession>
<dbReference type="Gene3D" id="1.20.120.180">
    <property type="entry name" value="Proteasome activator pa28, C-terminal domain"/>
    <property type="match status" value="1"/>
</dbReference>
<dbReference type="InterPro" id="IPR036252">
    <property type="entry name" value="Proteasome_activ_sf"/>
</dbReference>
<dbReference type="Proteomes" id="UP000199752">
    <property type="component" value="Chromosome 8"/>
</dbReference>
<evidence type="ECO:0000256" key="1">
    <source>
        <dbReference type="ARBA" id="ARBA00005883"/>
    </source>
</evidence>
<dbReference type="EMBL" id="LN877954">
    <property type="protein sequence ID" value="CUV07859.1"/>
    <property type="molecule type" value="Genomic_DNA"/>
</dbReference>
<dbReference type="VEuPathDB" id="CryptoDB:ChTU502y2012_405g0020"/>
<dbReference type="InterPro" id="IPR003186">
    <property type="entry name" value="PA28_C"/>
</dbReference>
<evidence type="ECO:0000259" key="3">
    <source>
        <dbReference type="Pfam" id="PF02252"/>
    </source>
</evidence>
<organism evidence="4">
    <name type="scientific">Cryptosporidium hominis</name>
    <dbReference type="NCBI Taxonomy" id="237895"/>
    <lineage>
        <taxon>Eukaryota</taxon>
        <taxon>Sar</taxon>
        <taxon>Alveolata</taxon>
        <taxon>Apicomplexa</taxon>
        <taxon>Conoidasida</taxon>
        <taxon>Coccidia</taxon>
        <taxon>Eucoccidiorida</taxon>
        <taxon>Eimeriorina</taxon>
        <taxon>Cryptosporidiidae</taxon>
        <taxon>Cryptosporidium</taxon>
    </lineage>
</organism>
<dbReference type="Pfam" id="PF02252">
    <property type="entry name" value="PA28_C"/>
    <property type="match status" value="1"/>
</dbReference>
<dbReference type="EMBL" id="JTAI01000002">
    <property type="protein sequence ID" value="PPS98371.1"/>
    <property type="molecule type" value="Genomic_DNA"/>
</dbReference>
<dbReference type="VEuPathDB" id="CryptoDB:CHUDEA8_3090"/>
<dbReference type="InterPro" id="IPR036997">
    <property type="entry name" value="PA28_C_sf"/>
</dbReference>
<dbReference type="Proteomes" id="UP001429100">
    <property type="component" value="Unassembled WGS sequence"/>
</dbReference>
<keyword evidence="2 5" id="KW-0647">Proteasome</keyword>
<dbReference type="PANTHER" id="PTHR10660:SF2">
    <property type="entry name" value="LD45860P"/>
    <property type="match status" value="1"/>
</dbReference>
<name>A0A0S4TM98_CRYHO</name>
<dbReference type="VEuPathDB" id="CryptoDB:Chro.80360"/>
<dbReference type="VEuPathDB" id="CryptoDB:GY17_00000746"/>
<dbReference type="GO" id="GO:0061136">
    <property type="term" value="P:regulation of proteasomal protein catabolic process"/>
    <property type="evidence" value="ECO:0007669"/>
    <property type="project" value="TreeGrafter"/>
</dbReference>
<dbReference type="GO" id="GO:0008537">
    <property type="term" value="C:proteasome activator complex"/>
    <property type="evidence" value="ECO:0007669"/>
    <property type="project" value="InterPro"/>
</dbReference>
<feature type="domain" description="Proteasome activator PA28 C-terminal" evidence="3">
    <location>
        <begin position="88"/>
        <end position="229"/>
    </location>
</feature>
<evidence type="ECO:0000256" key="2">
    <source>
        <dbReference type="ARBA" id="ARBA00022942"/>
    </source>
</evidence>
<comment type="similarity">
    <text evidence="1">Belongs to the PA28 family.</text>
</comment>
<evidence type="ECO:0000313" key="6">
    <source>
        <dbReference type="Proteomes" id="UP001429100"/>
    </source>
</evidence>
<dbReference type="InterPro" id="IPR009077">
    <property type="entry name" value="Proteasome_activ_PA28"/>
</dbReference>
<dbReference type="GO" id="GO:0061133">
    <property type="term" value="F:endopeptidase activator activity"/>
    <property type="evidence" value="ECO:0007669"/>
    <property type="project" value="TreeGrafter"/>
</dbReference>
<dbReference type="SUPFAM" id="SSF47216">
    <property type="entry name" value="Proteasome activator"/>
    <property type="match status" value="1"/>
</dbReference>
<dbReference type="PANTHER" id="PTHR10660">
    <property type="entry name" value="PROTEASOME REGULATOR PA28"/>
    <property type="match status" value="1"/>
</dbReference>
<dbReference type="GO" id="GO:0005737">
    <property type="term" value="C:cytoplasm"/>
    <property type="evidence" value="ECO:0007669"/>
    <property type="project" value="TreeGrafter"/>
</dbReference>
<reference evidence="4" key="2">
    <citation type="submission" date="2015-08" db="EMBL/GenBank/DDBJ databases">
        <authorList>
            <person name="Babu N.S."/>
            <person name="Beckwith C.J."/>
            <person name="Beseler K.G."/>
            <person name="Brison A."/>
            <person name="Carone J.V."/>
            <person name="Caskin T.P."/>
            <person name="Diamond M."/>
            <person name="Durham M.E."/>
            <person name="Foxe J.M."/>
            <person name="Go M."/>
            <person name="Henderson B.A."/>
            <person name="Jones I.B."/>
            <person name="McGettigan J.A."/>
            <person name="Micheletti S.J."/>
            <person name="Nasrallah M.E."/>
            <person name="Ortiz D."/>
            <person name="Piller C.R."/>
            <person name="Privatt S.R."/>
            <person name="Schneider S.L."/>
            <person name="Sharp S."/>
            <person name="Smith T.C."/>
            <person name="Stanton J.D."/>
            <person name="Ullery H.E."/>
            <person name="Wilson R.J."/>
            <person name="Serrano M.G."/>
            <person name="Buck G."/>
            <person name="Lee V."/>
            <person name="Wang Y."/>
            <person name="Carvalho R."/>
            <person name="Voegtly L."/>
            <person name="Shi R."/>
            <person name="Duckworth R."/>
            <person name="Johnson A."/>
            <person name="Loviza R."/>
            <person name="Walstead R."/>
            <person name="Shah Z."/>
            <person name="Kiflezghi M."/>
            <person name="Wade K."/>
            <person name="Ball S.L."/>
            <person name="Bradley K.W."/>
            <person name="Asai D.J."/>
            <person name="Bowman C.A."/>
            <person name="Russell D.A."/>
            <person name="Pope W.H."/>
            <person name="Jacobs-Sera D."/>
            <person name="Hendrix R.W."/>
            <person name="Hatfull G.F."/>
        </authorList>
    </citation>
    <scope>NUCLEOTIDE SEQUENCE [LARGE SCALE GENOMIC DNA]</scope>
</reference>
<dbReference type="GO" id="GO:0005654">
    <property type="term" value="C:nucleoplasm"/>
    <property type="evidence" value="ECO:0007669"/>
    <property type="project" value="TreeGrafter"/>
</dbReference>
<reference evidence="5 6" key="1">
    <citation type="submission" date="2014-11" db="EMBL/GenBank/DDBJ databases">
        <title>Comparative genomic analysis of Cryptosporidium hominis reveals occurrence of genetic recombination in virulent subtypes.</title>
        <authorList>
            <person name="Guo Y."/>
            <person name="Tang K."/>
            <person name="Frace M."/>
            <person name="Li N."/>
            <person name="Roellig D.M."/>
            <person name="Sammons S."/>
            <person name="Knipe K."/>
            <person name="Rowe L."/>
            <person name="Feng Y."/>
            <person name="Xiao L."/>
        </authorList>
    </citation>
    <scope>NUCLEOTIDE SEQUENCE [LARGE SCALE GENOMIC DNA]</scope>
    <source>
        <strain evidence="5">30976</strain>
    </source>
</reference>
<dbReference type="AlphaFoldDB" id="A0A0S4TM98"/>
<protein>
    <submittedName>
        <fullName evidence="5">Proteasome activator p28/ Ki autoantigen</fullName>
    </submittedName>
</protein>
<gene>
    <name evidence="4" type="ORF">CHUDEA8_3090</name>
    <name evidence="5" type="ORF">GY17_00000746</name>
</gene>
<proteinExistence type="inferred from homology"/>
<dbReference type="FunFam" id="1.20.120.180:FF:000002">
    <property type="entry name" value="Proteasome activator complex subunit 1"/>
    <property type="match status" value="1"/>
</dbReference>
<keyword evidence="6" id="KW-1185">Reference proteome</keyword>
<sequence>MNKRPRESTLWSEYSSISLSSIEIIDSEVKKGCMEFRKDLSEQVTIHLRERIPSKIVQLNNRMKISDKPGSVLSSEELKPINNGDGKVYSNLQIKELVAYVKQEVSELIEMVSSIKLWVQLNIPQIQDGNNFGVGIQEETIQELGRVEDATFSLYESVCKYYSERARLSSKIIKYPNVEDYVEAVRELDERYWVSLRCSIADMRNNYAWLHDLLTKNWGKLSKPRNSEGTSMVY</sequence>
<reference evidence="5 6" key="3">
    <citation type="submission" date="2017-10" db="EMBL/GenBank/DDBJ databases">
        <title>Consistent, comparative and evidence-based genome annotation and re-annotation for the closely-related species, Cryptosporidium parvum, C. hominis and C. tyzzeri.</title>
        <authorList>
            <person name="Baptista R.P."/>
            <person name="Li Y."/>
            <person name="Sateriale A."/>
            <person name="Striepen B."/>
            <person name="Kissinger J.C."/>
        </authorList>
    </citation>
    <scope>NUCLEOTIDE SEQUENCE [LARGE SCALE GENOMIC DNA]</scope>
    <source>
        <strain evidence="5">30976</strain>
    </source>
</reference>